<dbReference type="InterPro" id="IPR002018">
    <property type="entry name" value="CarbesteraseB"/>
</dbReference>
<feature type="compositionally biased region" description="Basic and acidic residues" evidence="4">
    <location>
        <begin position="51"/>
        <end position="61"/>
    </location>
</feature>
<feature type="compositionally biased region" description="Polar residues" evidence="4">
    <location>
        <begin position="100"/>
        <end position="112"/>
    </location>
</feature>
<dbReference type="GO" id="GO:0016787">
    <property type="term" value="F:hydrolase activity"/>
    <property type="evidence" value="ECO:0007669"/>
    <property type="project" value="UniProtKB-KW"/>
</dbReference>
<feature type="domain" description="Carboxylesterase type B" evidence="5">
    <location>
        <begin position="143"/>
        <end position="580"/>
    </location>
</feature>
<dbReference type="PANTHER" id="PTHR11559">
    <property type="entry name" value="CARBOXYLESTERASE"/>
    <property type="match status" value="1"/>
</dbReference>
<feature type="compositionally biased region" description="Polar residues" evidence="4">
    <location>
        <begin position="1"/>
        <end position="12"/>
    </location>
</feature>
<evidence type="ECO:0000256" key="2">
    <source>
        <dbReference type="ARBA" id="ARBA00022801"/>
    </source>
</evidence>
<dbReference type="Gene3D" id="3.40.50.1820">
    <property type="entry name" value="alpha/beta hydrolase"/>
    <property type="match status" value="1"/>
</dbReference>
<evidence type="ECO:0000256" key="4">
    <source>
        <dbReference type="SAM" id="MobiDB-lite"/>
    </source>
</evidence>
<dbReference type="AlphaFoldDB" id="A0A371DI46"/>
<accession>A0A371DI46</accession>
<dbReference type="SUPFAM" id="SSF53474">
    <property type="entry name" value="alpha/beta-Hydrolases"/>
    <property type="match status" value="1"/>
</dbReference>
<dbReference type="InterPro" id="IPR029058">
    <property type="entry name" value="AB_hydrolase_fold"/>
</dbReference>
<dbReference type="OrthoDB" id="408631at2759"/>
<comment type="similarity">
    <text evidence="1 3">Belongs to the type-B carboxylesterase/lipase family.</text>
</comment>
<keyword evidence="7" id="KW-1185">Reference proteome</keyword>
<dbReference type="InterPro" id="IPR019826">
    <property type="entry name" value="Carboxylesterase_B_AS"/>
</dbReference>
<dbReference type="EMBL" id="KZ857391">
    <property type="protein sequence ID" value="RDX52207.1"/>
    <property type="molecule type" value="Genomic_DNA"/>
</dbReference>
<evidence type="ECO:0000313" key="6">
    <source>
        <dbReference type="EMBL" id="RDX52207.1"/>
    </source>
</evidence>
<sequence>MRDNRPTSNTDYGTRPAGKESKLWSATSRQGTQATRRDQPTRRPSYGTQPADKELKLHDATSRQGGQAMGHNRPTKKASYSLSSAERGGSCYLRQPLNSVSVSTPEAVSPTSIGAAPRGHRPTSNPEHWSSSAGVRWLETQPVCYGRCTCIQQIFPAVDLPSDVPAPASEYLTAFVTPADVPQSEDCLNLNVIVPADAHSKSKLPVAVWIYGGGFEIGSNAIEPGEVVVARSIEIGHPIVYIAINYRLSGGSEVKEAGVANLGLHDQREAFRWVQKYISAFGGDPEKVMIWGESAGAISVALHMQANGGDPQGLFRAAFMESGSPTPSGTVDNPHLQSTYDQIVADSGCSDATDTLECLRTVSTDVLLAAVDKSPSFLSFQQVNTPWFPRADGALIPNPPEQQLLSGPTANIPIVSGNDQDEGTAFSFPTLNLTTDEEFLDYVHSNYYRNTSREAVEKILDLYPSDPALGSPYNTGDNFTYSPQYKRMSAFQGDFIEQAPRRLFVQHLAEKQPVYAYLSNFLKVDGIGAAHGTELADVFGGGPMGDYLIRFAATLNPNGDGAFEWPRYTNSSPLLLTFNDVQPEFNLTVDTYRAEGMAYLTKLSLADPI</sequence>
<gene>
    <name evidence="6" type="ORF">OH76DRAFT_1416782</name>
</gene>
<dbReference type="EC" id="3.1.1.-" evidence="3"/>
<dbReference type="PROSITE" id="PS00122">
    <property type="entry name" value="CARBOXYLESTERASE_B_1"/>
    <property type="match status" value="1"/>
</dbReference>
<protein>
    <recommendedName>
        <fullName evidence="3">Carboxylic ester hydrolase</fullName>
        <ecNumber evidence="3">3.1.1.-</ecNumber>
    </recommendedName>
</protein>
<name>A0A371DI46_9APHY</name>
<reference evidence="6 7" key="1">
    <citation type="journal article" date="2018" name="Biotechnol. Biofuels">
        <title>Integrative visual omics of the white-rot fungus Polyporus brumalis exposes the biotechnological potential of its oxidative enzymes for delignifying raw plant biomass.</title>
        <authorList>
            <person name="Miyauchi S."/>
            <person name="Rancon A."/>
            <person name="Drula E."/>
            <person name="Hage H."/>
            <person name="Chaduli D."/>
            <person name="Favel A."/>
            <person name="Grisel S."/>
            <person name="Henrissat B."/>
            <person name="Herpoel-Gimbert I."/>
            <person name="Ruiz-Duenas F.J."/>
            <person name="Chevret D."/>
            <person name="Hainaut M."/>
            <person name="Lin J."/>
            <person name="Wang M."/>
            <person name="Pangilinan J."/>
            <person name="Lipzen A."/>
            <person name="Lesage-Meessen L."/>
            <person name="Navarro D."/>
            <person name="Riley R."/>
            <person name="Grigoriev I.V."/>
            <person name="Zhou S."/>
            <person name="Raouche S."/>
            <person name="Rosso M.N."/>
        </authorList>
    </citation>
    <scope>NUCLEOTIDE SEQUENCE [LARGE SCALE GENOMIC DNA]</scope>
    <source>
        <strain evidence="6 7">BRFM 1820</strain>
    </source>
</reference>
<dbReference type="Proteomes" id="UP000256964">
    <property type="component" value="Unassembled WGS sequence"/>
</dbReference>
<evidence type="ECO:0000256" key="1">
    <source>
        <dbReference type="ARBA" id="ARBA00005964"/>
    </source>
</evidence>
<dbReference type="Pfam" id="PF00135">
    <property type="entry name" value="COesterase"/>
    <property type="match status" value="1"/>
</dbReference>
<keyword evidence="2 3" id="KW-0378">Hydrolase</keyword>
<feature type="compositionally biased region" description="Polar residues" evidence="4">
    <location>
        <begin position="24"/>
        <end position="34"/>
    </location>
</feature>
<dbReference type="InterPro" id="IPR050309">
    <property type="entry name" value="Type-B_Carboxylest/Lipase"/>
</dbReference>
<feature type="region of interest" description="Disordered" evidence="4">
    <location>
        <begin position="1"/>
        <end position="82"/>
    </location>
</feature>
<organism evidence="6 7">
    <name type="scientific">Lentinus brumalis</name>
    <dbReference type="NCBI Taxonomy" id="2498619"/>
    <lineage>
        <taxon>Eukaryota</taxon>
        <taxon>Fungi</taxon>
        <taxon>Dikarya</taxon>
        <taxon>Basidiomycota</taxon>
        <taxon>Agaricomycotina</taxon>
        <taxon>Agaricomycetes</taxon>
        <taxon>Polyporales</taxon>
        <taxon>Polyporaceae</taxon>
        <taxon>Lentinus</taxon>
    </lineage>
</organism>
<evidence type="ECO:0000259" key="5">
    <source>
        <dbReference type="Pfam" id="PF00135"/>
    </source>
</evidence>
<proteinExistence type="inferred from homology"/>
<dbReference type="STRING" id="139420.A0A371DI46"/>
<feature type="region of interest" description="Disordered" evidence="4">
    <location>
        <begin position="100"/>
        <end position="129"/>
    </location>
</feature>
<evidence type="ECO:0000256" key="3">
    <source>
        <dbReference type="RuleBase" id="RU361235"/>
    </source>
</evidence>
<evidence type="ECO:0000313" key="7">
    <source>
        <dbReference type="Proteomes" id="UP000256964"/>
    </source>
</evidence>